<reference evidence="2" key="1">
    <citation type="submission" date="2014-05" db="EMBL/GenBank/DDBJ databases">
        <authorList>
            <person name="Chronopoulou M."/>
        </authorList>
    </citation>
    <scope>NUCLEOTIDE SEQUENCE</scope>
    <source>
        <tissue evidence="2">Whole organism</tissue>
    </source>
</reference>
<evidence type="ECO:0000313" key="2">
    <source>
        <dbReference type="EMBL" id="CDW46183.1"/>
    </source>
</evidence>
<organism evidence="2">
    <name type="scientific">Lepeophtheirus salmonis</name>
    <name type="common">Salmon louse</name>
    <name type="synonym">Caligus salmonis</name>
    <dbReference type="NCBI Taxonomy" id="72036"/>
    <lineage>
        <taxon>Eukaryota</taxon>
        <taxon>Metazoa</taxon>
        <taxon>Ecdysozoa</taxon>
        <taxon>Arthropoda</taxon>
        <taxon>Crustacea</taxon>
        <taxon>Multicrustacea</taxon>
        <taxon>Hexanauplia</taxon>
        <taxon>Copepoda</taxon>
        <taxon>Siphonostomatoida</taxon>
        <taxon>Caligidae</taxon>
        <taxon>Lepeophtheirus</taxon>
    </lineage>
</organism>
<evidence type="ECO:0000256" key="1">
    <source>
        <dbReference type="SAM" id="MobiDB-lite"/>
    </source>
</evidence>
<accession>A0A0K2V6K5</accession>
<name>A0A0K2V6K5_LEPSM</name>
<sequence>MKKDGLSLAQSPGGGGLNKIRAPTFLDSVKEKKDRYPMKSMRKMV</sequence>
<feature type="region of interest" description="Disordered" evidence="1">
    <location>
        <begin position="1"/>
        <end position="45"/>
    </location>
</feature>
<dbReference type="EMBL" id="HACA01028822">
    <property type="protein sequence ID" value="CDW46183.1"/>
    <property type="molecule type" value="Transcribed_RNA"/>
</dbReference>
<feature type="compositionally biased region" description="Basic and acidic residues" evidence="1">
    <location>
        <begin position="28"/>
        <end position="37"/>
    </location>
</feature>
<dbReference type="AlphaFoldDB" id="A0A0K2V6K5"/>
<proteinExistence type="predicted"/>
<protein>
    <submittedName>
        <fullName evidence="2">Uncharacterized protein</fullName>
    </submittedName>
</protein>